<dbReference type="PROSITE" id="PS51257">
    <property type="entry name" value="PROKAR_LIPOPROTEIN"/>
    <property type="match status" value="1"/>
</dbReference>
<feature type="repeat" description="TPR" evidence="2">
    <location>
        <begin position="69"/>
        <end position="102"/>
    </location>
</feature>
<dbReference type="Pfam" id="PF13517">
    <property type="entry name" value="FG-GAP_3"/>
    <property type="match status" value="2"/>
</dbReference>
<dbReference type="PANTHER" id="PTHR44103:SF1">
    <property type="entry name" value="PROPROTEIN CONVERTASE P"/>
    <property type="match status" value="1"/>
</dbReference>
<dbReference type="Pfam" id="PF13181">
    <property type="entry name" value="TPR_8"/>
    <property type="match status" value="1"/>
</dbReference>
<dbReference type="Pfam" id="PF13432">
    <property type="entry name" value="TPR_16"/>
    <property type="match status" value="1"/>
</dbReference>
<feature type="domain" description="ASPIC/UnbV" evidence="3">
    <location>
        <begin position="658"/>
        <end position="696"/>
    </location>
</feature>
<dbReference type="PROSITE" id="PS50005">
    <property type="entry name" value="TPR"/>
    <property type="match status" value="1"/>
</dbReference>
<evidence type="ECO:0000256" key="2">
    <source>
        <dbReference type="PROSITE-ProRule" id="PRU00339"/>
    </source>
</evidence>
<dbReference type="InterPro" id="IPR028994">
    <property type="entry name" value="Integrin_alpha_N"/>
</dbReference>
<dbReference type="SUPFAM" id="SSF48452">
    <property type="entry name" value="TPR-like"/>
    <property type="match status" value="1"/>
</dbReference>
<dbReference type="PANTHER" id="PTHR44103">
    <property type="entry name" value="PROPROTEIN CONVERTASE P"/>
    <property type="match status" value="1"/>
</dbReference>
<dbReference type="SMART" id="SM00028">
    <property type="entry name" value="TPR"/>
    <property type="match status" value="2"/>
</dbReference>
<reference evidence="4" key="1">
    <citation type="journal article" date="2020" name="mSystems">
        <title>Genome- and Community-Level Interaction Insights into Carbon Utilization and Element Cycling Functions of Hydrothermarchaeota in Hydrothermal Sediment.</title>
        <authorList>
            <person name="Zhou Z."/>
            <person name="Liu Y."/>
            <person name="Xu W."/>
            <person name="Pan J."/>
            <person name="Luo Z.H."/>
            <person name="Li M."/>
        </authorList>
    </citation>
    <scope>NUCLEOTIDE SEQUENCE [LARGE SCALE GENOMIC DNA]</scope>
    <source>
        <strain evidence="4">SpSt-143</strain>
    </source>
</reference>
<dbReference type="AlphaFoldDB" id="A0A7V2B0W0"/>
<organism evidence="4">
    <name type="scientific">Rhodothermus marinus</name>
    <name type="common">Rhodothermus obamensis</name>
    <dbReference type="NCBI Taxonomy" id="29549"/>
    <lineage>
        <taxon>Bacteria</taxon>
        <taxon>Pseudomonadati</taxon>
        <taxon>Rhodothermota</taxon>
        <taxon>Rhodothermia</taxon>
        <taxon>Rhodothermales</taxon>
        <taxon>Rhodothermaceae</taxon>
        <taxon>Rhodothermus</taxon>
    </lineage>
</organism>
<keyword evidence="2" id="KW-0802">TPR repeat</keyword>
<comment type="caution">
    <text evidence="4">The sequence shown here is derived from an EMBL/GenBank/DDBJ whole genome shotgun (WGS) entry which is preliminary data.</text>
</comment>
<evidence type="ECO:0000259" key="3">
    <source>
        <dbReference type="Pfam" id="PF07593"/>
    </source>
</evidence>
<gene>
    <name evidence="4" type="ORF">ENO59_06955</name>
</gene>
<protein>
    <submittedName>
        <fullName evidence="4">Tetratricopeptide repeat protein</fullName>
    </submittedName>
</protein>
<evidence type="ECO:0000313" key="4">
    <source>
        <dbReference type="EMBL" id="HER96240.1"/>
    </source>
</evidence>
<dbReference type="InterPro" id="IPR013517">
    <property type="entry name" value="FG-GAP"/>
</dbReference>
<keyword evidence="1" id="KW-0732">Signal</keyword>
<accession>A0A7V2B0W0</accession>
<proteinExistence type="predicted"/>
<dbReference type="SUPFAM" id="SSF69318">
    <property type="entry name" value="Integrin alpha N-terminal domain"/>
    <property type="match status" value="1"/>
</dbReference>
<dbReference type="InterPro" id="IPR011519">
    <property type="entry name" value="UnbV_ASPIC"/>
</dbReference>
<dbReference type="Gene3D" id="2.130.10.130">
    <property type="entry name" value="Integrin alpha, N-terminal"/>
    <property type="match status" value="1"/>
</dbReference>
<dbReference type="InterPro" id="IPR011990">
    <property type="entry name" value="TPR-like_helical_dom_sf"/>
</dbReference>
<name>A0A7V2B0W0_RHOMR</name>
<sequence>MRRFGLGLFSIFLLIAACRRAPSVPEPGTEAYQEAITAFYTGLAALQAGEDRGARTLLERTTELAPGEPAAWANLGLLALRRNDLPAARRYLEEAARLAPESARIQLLLARLSLAEGQPEQARSYITQALQNDPADLEAAYLLFQLLEERPSPNDTLTADALLNQLTTQHPDNQALWLERLRRAVATQDVQELHYVSNQLQPLVPTWPAEAQTVWHELLTQIRTADWNRLRPQVTFLRNTLLQHPAFRADLAELQPPPEVLTPPLTDPLRLKPPSATFALPDSLLTFRTAPMTAAPVEALLVTWKSSDTPPAVLHIGPEAVVFDDGITLKRPEPPRSSVLPLYSVALLDYNNDFRMDVALLGRQGLRLYRQEADGSFSEMALLNLGKITPTGIWVVDFDLDGDLDLLVGDQSGVFLISNNGDQTFRTQHVFNTPPRQLTWADLDGDGDPELVLLDLQGTLHLWRNERQGLFMPEPQIPQLTTCALTIADLDHNGQLDIILLQPNGNFQQLTFDRYTRSWQTQPLSARLPALSEEACRQAHFFTADLDNNGAQDLIASVPFQTWIWLTNAQGHLRREPLTLPLQAFDAADLDNDGRLDLVARQADGTPASLHNQSDAPYGWTQLHPQAVVVGDQRVNAFGIGGTIEIRTGLLYQKQVIRRPVVHFGLGLAERVPLARIVWPNGNVQAEFNLAANQTVQATQRLKGSCPWVFTFDGQQMTFVTDFIWGSPLGLRINAQETGDIAQTEDWIKIRGDQLRPRDGLYDVRITAELWETHFFDHVSLLVVDHPENTEIWVDERFAFPPRQLQLYVTGPVAPITQAIDHQGRDVTALVAQRDGRYFNTFRLGAYQGIAEPHFIELDLGKAVPTHKPLYLIAYGWLRPTDSSINVAISQGNHARPRGLQLEVPDGQGGWRVAYPDLGFPAGRGKTIVIDLTNLLPEKGPYRVRLRTNLEIYWDWIGWAEARPNTRLRTQRLHPQRAELRYRGYSATVQPDHSMPEIPIYDSLAATAQRWRDLEGYYTRWGDVRELLAEIDDRYVIMNAGDELVFHFPALPDPPQGWSRDFVLIGDGWVKDGDYNTTFSRTVHPLPYHGQPSYDTPIARLWDDPVYRRFPEDWLRFHTRYVAPDRFDQALVLQPTPR</sequence>
<dbReference type="InterPro" id="IPR019734">
    <property type="entry name" value="TPR_rpt"/>
</dbReference>
<dbReference type="Pfam" id="PF07593">
    <property type="entry name" value="UnbV_ASPIC"/>
    <property type="match status" value="1"/>
</dbReference>
<evidence type="ECO:0000256" key="1">
    <source>
        <dbReference type="ARBA" id="ARBA00022729"/>
    </source>
</evidence>
<dbReference type="EMBL" id="DSGB01000005">
    <property type="protein sequence ID" value="HER96240.1"/>
    <property type="molecule type" value="Genomic_DNA"/>
</dbReference>
<dbReference type="Gene3D" id="1.25.40.10">
    <property type="entry name" value="Tetratricopeptide repeat domain"/>
    <property type="match status" value="1"/>
</dbReference>